<evidence type="ECO:0000256" key="12">
    <source>
        <dbReference type="ARBA" id="ARBA00033413"/>
    </source>
</evidence>
<dbReference type="UniPathway" id="UPA00077">
    <property type="reaction ID" value="UER00155"/>
</dbReference>
<dbReference type="CDD" id="cd00483">
    <property type="entry name" value="HPPK"/>
    <property type="match status" value="1"/>
</dbReference>
<dbReference type="GO" id="GO:0003848">
    <property type="term" value="F:2-amino-4-hydroxy-6-hydroxymethyldihydropteridine diphosphokinase activity"/>
    <property type="evidence" value="ECO:0007669"/>
    <property type="project" value="UniProtKB-EC"/>
</dbReference>
<sequence>MTIIYISLGSNLNDPIYQIKSTLIELDKIPQTKRIITSRFYITQPYGFKNQPNFINIAVEMDTKLSPESFLHFVKIIESKKGRVRNKERWGPRNIDIDIMLFGNLIINTDCLTIPHYDMVNRNFMLLPLTQIAPNITLPNNGKLIKSILDKLDISTIRILNL</sequence>
<dbReference type="PANTHER" id="PTHR43071:SF1">
    <property type="entry name" value="2-AMINO-4-HYDROXY-6-HYDROXYMETHYLDIHYDROPTERIDINE PYROPHOSPHOKINASE"/>
    <property type="match status" value="1"/>
</dbReference>
<dbReference type="RefSeq" id="WP_136131634.1">
    <property type="nucleotide sequence ID" value="NZ_PDKS01000002.1"/>
</dbReference>
<comment type="pathway">
    <text evidence="1">Cofactor biosynthesis; tetrahydrofolate biosynthesis; 2-amino-4-hydroxy-6-hydroxymethyl-7,8-dihydropteridine diphosphate from 7,8-dihydroneopterin triphosphate: step 4/4.</text>
</comment>
<dbReference type="NCBIfam" id="TIGR01498">
    <property type="entry name" value="folK"/>
    <property type="match status" value="1"/>
</dbReference>
<feature type="domain" description="7,8-dihydro-6-hydroxymethylpterin-pyrophosphokinase" evidence="13">
    <location>
        <begin position="89"/>
        <end position="100"/>
    </location>
</feature>
<comment type="function">
    <text evidence="10">Catalyzes the transfer of pyrophosphate from adenosine triphosphate (ATP) to 6-hydroxymethyl-7,8-dihydropterin, an enzymatic step in folate biosynthesis pathway.</text>
</comment>
<dbReference type="OrthoDB" id="9808041at2"/>
<dbReference type="EMBL" id="PDKS01000002">
    <property type="protein sequence ID" value="PPI87230.1"/>
    <property type="molecule type" value="Genomic_DNA"/>
</dbReference>
<reference evidence="14 15" key="1">
    <citation type="journal article" date="2018" name="Genome Biol. Evol.">
        <title>Cladogenesis and Genomic Streamlining in Extracellular Endosymbionts of Tropical Stink Bugs.</title>
        <authorList>
            <person name="Otero-Bravo A."/>
            <person name="Goffredi S."/>
            <person name="Sabree Z.L."/>
        </authorList>
    </citation>
    <scope>NUCLEOTIDE SEQUENCE [LARGE SCALE GENOMIC DNA]</scope>
    <source>
        <strain evidence="14 15">SoET</strain>
    </source>
</reference>
<keyword evidence="9" id="KW-0289">Folate biosynthesis</keyword>
<organism evidence="14 15">
    <name type="scientific">Candidatus Pantoea edessiphila</name>
    <dbReference type="NCBI Taxonomy" id="2044610"/>
    <lineage>
        <taxon>Bacteria</taxon>
        <taxon>Pseudomonadati</taxon>
        <taxon>Pseudomonadota</taxon>
        <taxon>Gammaproteobacteria</taxon>
        <taxon>Enterobacterales</taxon>
        <taxon>Erwiniaceae</taxon>
        <taxon>Pantoea</taxon>
    </lineage>
</organism>
<proteinExistence type="inferred from homology"/>
<evidence type="ECO:0000256" key="3">
    <source>
        <dbReference type="ARBA" id="ARBA00013253"/>
    </source>
</evidence>
<evidence type="ECO:0000256" key="1">
    <source>
        <dbReference type="ARBA" id="ARBA00005051"/>
    </source>
</evidence>
<protein>
    <recommendedName>
        <fullName evidence="4">2-amino-4-hydroxy-6-hydroxymethyldihydropteridine pyrophosphokinase</fullName>
        <ecNumber evidence="3">2.7.6.3</ecNumber>
    </recommendedName>
    <alternativeName>
        <fullName evidence="11">6-hydroxymethyl-7,8-dihydropterin pyrophosphokinase</fullName>
    </alternativeName>
    <alternativeName>
        <fullName evidence="12">7,8-dihydro-6-hydroxymethylpterin-pyrophosphokinase</fullName>
    </alternativeName>
</protein>
<gene>
    <name evidence="14" type="primary">folK</name>
    <name evidence="14" type="ORF">CRV11_01705</name>
</gene>
<dbReference type="GO" id="GO:0016301">
    <property type="term" value="F:kinase activity"/>
    <property type="evidence" value="ECO:0007669"/>
    <property type="project" value="UniProtKB-KW"/>
</dbReference>
<evidence type="ECO:0000256" key="9">
    <source>
        <dbReference type="ARBA" id="ARBA00022909"/>
    </source>
</evidence>
<dbReference type="Pfam" id="PF01288">
    <property type="entry name" value="HPPK"/>
    <property type="match status" value="1"/>
</dbReference>
<evidence type="ECO:0000256" key="7">
    <source>
        <dbReference type="ARBA" id="ARBA00022777"/>
    </source>
</evidence>
<dbReference type="SUPFAM" id="SSF55083">
    <property type="entry name" value="6-hydroxymethyl-7,8-dihydropterin pyrophosphokinase, HPPK"/>
    <property type="match status" value="1"/>
</dbReference>
<evidence type="ECO:0000256" key="5">
    <source>
        <dbReference type="ARBA" id="ARBA00022679"/>
    </source>
</evidence>
<evidence type="ECO:0000256" key="8">
    <source>
        <dbReference type="ARBA" id="ARBA00022840"/>
    </source>
</evidence>
<dbReference type="GO" id="GO:0005524">
    <property type="term" value="F:ATP binding"/>
    <property type="evidence" value="ECO:0007669"/>
    <property type="project" value="UniProtKB-KW"/>
</dbReference>
<accession>A0A2P5SY52</accession>
<keyword evidence="8" id="KW-0067">ATP-binding</keyword>
<dbReference type="InterPro" id="IPR035907">
    <property type="entry name" value="Hppk_sf"/>
</dbReference>
<evidence type="ECO:0000256" key="11">
    <source>
        <dbReference type="ARBA" id="ARBA00029766"/>
    </source>
</evidence>
<dbReference type="AlphaFoldDB" id="A0A2P5SY52"/>
<dbReference type="Gene3D" id="3.30.70.560">
    <property type="entry name" value="7,8-Dihydro-6-hydroxymethylpterin-pyrophosphokinase HPPK"/>
    <property type="match status" value="1"/>
</dbReference>
<evidence type="ECO:0000256" key="4">
    <source>
        <dbReference type="ARBA" id="ARBA00016218"/>
    </source>
</evidence>
<dbReference type="PROSITE" id="PS00794">
    <property type="entry name" value="HPPK"/>
    <property type="match status" value="1"/>
</dbReference>
<evidence type="ECO:0000256" key="6">
    <source>
        <dbReference type="ARBA" id="ARBA00022741"/>
    </source>
</evidence>
<dbReference type="PANTHER" id="PTHR43071">
    <property type="entry name" value="2-AMINO-4-HYDROXY-6-HYDROXYMETHYLDIHYDROPTERIDINE PYROPHOSPHOKINASE"/>
    <property type="match status" value="1"/>
</dbReference>
<dbReference type="GO" id="GO:0046656">
    <property type="term" value="P:folic acid biosynthetic process"/>
    <property type="evidence" value="ECO:0007669"/>
    <property type="project" value="UniProtKB-KW"/>
</dbReference>
<evidence type="ECO:0000256" key="10">
    <source>
        <dbReference type="ARBA" id="ARBA00029409"/>
    </source>
</evidence>
<dbReference type="Proteomes" id="UP000296034">
    <property type="component" value="Unassembled WGS sequence"/>
</dbReference>
<evidence type="ECO:0000259" key="13">
    <source>
        <dbReference type="PROSITE" id="PS00794"/>
    </source>
</evidence>
<name>A0A2P5SY52_9GAMM</name>
<keyword evidence="6" id="KW-0547">Nucleotide-binding</keyword>
<comment type="similarity">
    <text evidence="2">Belongs to the HPPK family.</text>
</comment>
<dbReference type="GO" id="GO:0046654">
    <property type="term" value="P:tetrahydrofolate biosynthetic process"/>
    <property type="evidence" value="ECO:0007669"/>
    <property type="project" value="UniProtKB-UniPathway"/>
</dbReference>
<dbReference type="InterPro" id="IPR000550">
    <property type="entry name" value="Hppk"/>
</dbReference>
<comment type="caution">
    <text evidence="14">The sequence shown here is derived from an EMBL/GenBank/DDBJ whole genome shotgun (WGS) entry which is preliminary data.</text>
</comment>
<keyword evidence="7 14" id="KW-0418">Kinase</keyword>
<evidence type="ECO:0000313" key="14">
    <source>
        <dbReference type="EMBL" id="PPI87230.1"/>
    </source>
</evidence>
<evidence type="ECO:0000256" key="2">
    <source>
        <dbReference type="ARBA" id="ARBA00005810"/>
    </source>
</evidence>
<keyword evidence="5" id="KW-0808">Transferase</keyword>
<evidence type="ECO:0000313" key="15">
    <source>
        <dbReference type="Proteomes" id="UP000296034"/>
    </source>
</evidence>
<dbReference type="EC" id="2.7.6.3" evidence="3"/>